<evidence type="ECO:0000259" key="2">
    <source>
        <dbReference type="PROSITE" id="PS50966"/>
    </source>
</evidence>
<dbReference type="EMBL" id="VCGU01000005">
    <property type="protein sequence ID" value="TRY75035.1"/>
    <property type="molecule type" value="Genomic_DNA"/>
</dbReference>
<dbReference type="PROSITE" id="PS50966">
    <property type="entry name" value="ZF_SWIM"/>
    <property type="match status" value="1"/>
</dbReference>
<evidence type="ECO:0000313" key="4">
    <source>
        <dbReference type="Proteomes" id="UP000318571"/>
    </source>
</evidence>
<dbReference type="InterPro" id="IPR007527">
    <property type="entry name" value="Znf_SWIM"/>
</dbReference>
<sequence length="218" mass="24522">MPELPSAVSFVSLHLGNVMNLPKISKATIHAYALYRQVNDREAAGDNAAMIRGSKMVENNVLALSFAMERQLFFLTGIVAAEMKQTTYNVMIVLSETGHMRNSCCECPAGQGPNSTCKHVVAAILVVPTYIETGQLKIKESCTESLQTFHKPLNASRGNLVRVEDMGKRLTEYDVDPRKECFKRDPFNLPRIQMATVAFCNISDYQSHRQKEQEWIMF</sequence>
<keyword evidence="1" id="KW-0863">Zinc-finger</keyword>
<organism evidence="3 4">
    <name type="scientific">Tigriopus californicus</name>
    <name type="common">Marine copepod</name>
    <dbReference type="NCBI Taxonomy" id="6832"/>
    <lineage>
        <taxon>Eukaryota</taxon>
        <taxon>Metazoa</taxon>
        <taxon>Ecdysozoa</taxon>
        <taxon>Arthropoda</taxon>
        <taxon>Crustacea</taxon>
        <taxon>Multicrustacea</taxon>
        <taxon>Hexanauplia</taxon>
        <taxon>Copepoda</taxon>
        <taxon>Harpacticoida</taxon>
        <taxon>Harpacticidae</taxon>
        <taxon>Tigriopus</taxon>
    </lineage>
</organism>
<comment type="caution">
    <text evidence="3">The sequence shown here is derived from an EMBL/GenBank/DDBJ whole genome shotgun (WGS) entry which is preliminary data.</text>
</comment>
<feature type="domain" description="SWIM-type" evidence="2">
    <location>
        <begin position="88"/>
        <end position="128"/>
    </location>
</feature>
<name>A0A553PBH1_TIGCA</name>
<evidence type="ECO:0000256" key="1">
    <source>
        <dbReference type="PROSITE-ProRule" id="PRU00325"/>
    </source>
</evidence>
<evidence type="ECO:0000313" key="3">
    <source>
        <dbReference type="EMBL" id="TRY75035.1"/>
    </source>
</evidence>
<dbReference type="Proteomes" id="UP000318571">
    <property type="component" value="Chromosome 2"/>
</dbReference>
<gene>
    <name evidence="3" type="ORF">TCAL_17402</name>
</gene>
<dbReference type="GO" id="GO:0008270">
    <property type="term" value="F:zinc ion binding"/>
    <property type="evidence" value="ECO:0007669"/>
    <property type="project" value="UniProtKB-KW"/>
</dbReference>
<keyword evidence="4" id="KW-1185">Reference proteome</keyword>
<reference evidence="3 4" key="1">
    <citation type="journal article" date="2018" name="Nat. Ecol. Evol.">
        <title>Genomic signatures of mitonuclear coevolution across populations of Tigriopus californicus.</title>
        <authorList>
            <person name="Barreto F.S."/>
            <person name="Watson E.T."/>
            <person name="Lima T.G."/>
            <person name="Willett C.S."/>
            <person name="Edmands S."/>
            <person name="Li W."/>
            <person name="Burton R.S."/>
        </authorList>
    </citation>
    <scope>NUCLEOTIDE SEQUENCE [LARGE SCALE GENOMIC DNA]</scope>
    <source>
        <strain evidence="3 4">San Diego</strain>
    </source>
</reference>
<keyword evidence="1" id="KW-0862">Zinc</keyword>
<accession>A0A553PBH1</accession>
<dbReference type="AlphaFoldDB" id="A0A553PBH1"/>
<protein>
    <recommendedName>
        <fullName evidence="2">SWIM-type domain-containing protein</fullName>
    </recommendedName>
</protein>
<dbReference type="OMA" id="KEQEWIM"/>
<keyword evidence="1" id="KW-0479">Metal-binding</keyword>
<proteinExistence type="predicted"/>